<evidence type="ECO:0000313" key="4">
    <source>
        <dbReference type="EMBL" id="MBA0751234.1"/>
    </source>
</evidence>
<keyword evidence="3" id="KW-0961">Cell wall biogenesis/degradation</keyword>
<dbReference type="InterPro" id="IPR012334">
    <property type="entry name" value="Pectin_lyas_fold"/>
</dbReference>
<dbReference type="SUPFAM" id="SSF51126">
    <property type="entry name" value="Pectin lyase-like"/>
    <property type="match status" value="1"/>
</dbReference>
<keyword evidence="5" id="KW-1185">Reference proteome</keyword>
<dbReference type="OrthoDB" id="1909044at2759"/>
<evidence type="ECO:0000313" key="5">
    <source>
        <dbReference type="Proteomes" id="UP000593579"/>
    </source>
</evidence>
<dbReference type="Proteomes" id="UP000593579">
    <property type="component" value="Unassembled WGS sequence"/>
</dbReference>
<evidence type="ECO:0000256" key="3">
    <source>
        <dbReference type="ARBA" id="ARBA00023316"/>
    </source>
</evidence>
<dbReference type="GO" id="GO:0071555">
    <property type="term" value="P:cell wall organization"/>
    <property type="evidence" value="ECO:0007669"/>
    <property type="project" value="UniProtKB-KW"/>
</dbReference>
<organism evidence="4 5">
    <name type="scientific">Gossypium gossypioides</name>
    <name type="common">Mexican cotton</name>
    <name type="synonym">Selera gossypioides</name>
    <dbReference type="NCBI Taxonomy" id="34282"/>
    <lineage>
        <taxon>Eukaryota</taxon>
        <taxon>Viridiplantae</taxon>
        <taxon>Streptophyta</taxon>
        <taxon>Embryophyta</taxon>
        <taxon>Tracheophyta</taxon>
        <taxon>Spermatophyta</taxon>
        <taxon>Magnoliopsida</taxon>
        <taxon>eudicotyledons</taxon>
        <taxon>Gunneridae</taxon>
        <taxon>Pentapetalae</taxon>
        <taxon>rosids</taxon>
        <taxon>malvids</taxon>
        <taxon>Malvales</taxon>
        <taxon>Malvaceae</taxon>
        <taxon>Malvoideae</taxon>
        <taxon>Gossypium</taxon>
    </lineage>
</organism>
<proteinExistence type="predicted"/>
<dbReference type="PANTHER" id="PTHR31375">
    <property type="match status" value="1"/>
</dbReference>
<sequence>MLAINSTSATTKYNVFNFVAKPNGKTDSSTKAFLMAWEATCSSADSTMISIPKGRYLLGSMAFQGANGVSILVVPLMPKDHLYGLAKLPTATVLRSHDVQGVRIIAAGNSPNTDDCISIGPSTKNL</sequence>
<reference evidence="4 5" key="1">
    <citation type="journal article" date="2019" name="Genome Biol. Evol.">
        <title>Insights into the evolution of the New World diploid cottons (Gossypium, subgenus Houzingenia) based on genome sequencing.</title>
        <authorList>
            <person name="Grover C.E."/>
            <person name="Arick M.A. 2nd"/>
            <person name="Thrash A."/>
            <person name="Conover J.L."/>
            <person name="Sanders W.S."/>
            <person name="Peterson D.G."/>
            <person name="Frelichowski J.E."/>
            <person name="Scheffler J.A."/>
            <person name="Scheffler B.E."/>
            <person name="Wendel J.F."/>
        </authorList>
    </citation>
    <scope>NUCLEOTIDE SEQUENCE [LARGE SCALE GENOMIC DNA]</scope>
    <source>
        <strain evidence="4">5</strain>
        <tissue evidence="4">Leaf</tissue>
    </source>
</reference>
<keyword evidence="2" id="KW-0964">Secreted</keyword>
<name>A0A7J9CSG3_GOSGO</name>
<protein>
    <recommendedName>
        <fullName evidence="6">Pectate lyase superfamily protein domain-containing protein</fullName>
    </recommendedName>
</protein>
<dbReference type="InterPro" id="IPR011050">
    <property type="entry name" value="Pectin_lyase_fold/virulence"/>
</dbReference>
<evidence type="ECO:0000256" key="2">
    <source>
        <dbReference type="ARBA" id="ARBA00022525"/>
    </source>
</evidence>
<dbReference type="GO" id="GO:0005576">
    <property type="term" value="C:extracellular region"/>
    <property type="evidence" value="ECO:0007669"/>
    <property type="project" value="UniProtKB-SubCell"/>
</dbReference>
<dbReference type="Gene3D" id="2.160.20.10">
    <property type="entry name" value="Single-stranded right-handed beta-helix, Pectin lyase-like"/>
    <property type="match status" value="1"/>
</dbReference>
<dbReference type="EMBL" id="JABEZY010000013">
    <property type="protein sequence ID" value="MBA0751234.1"/>
    <property type="molecule type" value="Genomic_DNA"/>
</dbReference>
<evidence type="ECO:0000256" key="1">
    <source>
        <dbReference type="ARBA" id="ARBA00004613"/>
    </source>
</evidence>
<evidence type="ECO:0008006" key="6">
    <source>
        <dbReference type="Google" id="ProtNLM"/>
    </source>
</evidence>
<comment type="subcellular location">
    <subcellularLocation>
        <location evidence="1">Secreted</location>
    </subcellularLocation>
</comment>
<dbReference type="AlphaFoldDB" id="A0A7J9CSG3"/>
<accession>A0A7J9CSG3</accession>
<gene>
    <name evidence="4" type="ORF">Gogos_000173</name>
</gene>
<comment type="caution">
    <text evidence="4">The sequence shown here is derived from an EMBL/GenBank/DDBJ whole genome shotgun (WGS) entry which is preliminary data.</text>
</comment>